<name>A0A9X2I362_9FLAO</name>
<keyword evidence="5" id="KW-1185">Reference proteome</keyword>
<dbReference type="Gene3D" id="3.10.620.30">
    <property type="match status" value="1"/>
</dbReference>
<dbReference type="Gene3D" id="2.60.40.3140">
    <property type="match status" value="1"/>
</dbReference>
<feature type="signal peptide" evidence="1">
    <location>
        <begin position="1"/>
        <end position="19"/>
    </location>
</feature>
<feature type="domain" description="DUF3857" evidence="3">
    <location>
        <begin position="68"/>
        <end position="197"/>
    </location>
</feature>
<evidence type="ECO:0000259" key="3">
    <source>
        <dbReference type="Pfam" id="PF12969"/>
    </source>
</evidence>
<dbReference type="Pfam" id="PF01841">
    <property type="entry name" value="Transglut_core"/>
    <property type="match status" value="1"/>
</dbReference>
<evidence type="ECO:0000313" key="5">
    <source>
        <dbReference type="Proteomes" id="UP001155280"/>
    </source>
</evidence>
<dbReference type="EMBL" id="JANCNS010000001">
    <property type="protein sequence ID" value="MCP9198497.1"/>
    <property type="molecule type" value="Genomic_DNA"/>
</dbReference>
<organism evidence="4 5">
    <name type="scientific">Christiangramia oceanisediminis</name>
    <dbReference type="NCBI Taxonomy" id="2920386"/>
    <lineage>
        <taxon>Bacteria</taxon>
        <taxon>Pseudomonadati</taxon>
        <taxon>Bacteroidota</taxon>
        <taxon>Flavobacteriia</taxon>
        <taxon>Flavobacteriales</taxon>
        <taxon>Flavobacteriaceae</taxon>
        <taxon>Christiangramia</taxon>
    </lineage>
</organism>
<gene>
    <name evidence="4" type="ORF">MKO06_01160</name>
</gene>
<dbReference type="Gene3D" id="2.60.120.1130">
    <property type="match status" value="1"/>
</dbReference>
<evidence type="ECO:0000259" key="2">
    <source>
        <dbReference type="Pfam" id="PF01841"/>
    </source>
</evidence>
<dbReference type="InterPro" id="IPR038765">
    <property type="entry name" value="Papain-like_cys_pep_sf"/>
</dbReference>
<dbReference type="InterPro" id="IPR024618">
    <property type="entry name" value="DUF3857"/>
</dbReference>
<evidence type="ECO:0000256" key="1">
    <source>
        <dbReference type="SAM" id="SignalP"/>
    </source>
</evidence>
<comment type="caution">
    <text evidence="4">The sequence shown here is derived from an EMBL/GenBank/DDBJ whole genome shotgun (WGS) entry which is preliminary data.</text>
</comment>
<protein>
    <submittedName>
        <fullName evidence="4">DUF3857 and transglutaminase domain-containing protein</fullName>
    </submittedName>
</protein>
<dbReference type="RefSeq" id="WP_241550504.1">
    <property type="nucleotide sequence ID" value="NZ_JANCNS010000001.1"/>
</dbReference>
<reference evidence="4" key="1">
    <citation type="submission" date="2022-07" db="EMBL/GenBank/DDBJ databases">
        <title>Gramela sediminis sp. nov., isolated from deep-sea sediment of the Indian Ocean.</title>
        <authorList>
            <person name="Shi H."/>
        </authorList>
    </citation>
    <scope>NUCLEOTIDE SEQUENCE</scope>
    <source>
        <strain evidence="4">GC03-9</strain>
    </source>
</reference>
<dbReference type="SUPFAM" id="SSF54001">
    <property type="entry name" value="Cysteine proteinases"/>
    <property type="match status" value="1"/>
</dbReference>
<feature type="chain" id="PRO_5040839510" evidence="1">
    <location>
        <begin position="20"/>
        <end position="663"/>
    </location>
</feature>
<dbReference type="Pfam" id="PF12969">
    <property type="entry name" value="DUF3857"/>
    <property type="match status" value="1"/>
</dbReference>
<feature type="domain" description="Transglutaminase-like" evidence="2">
    <location>
        <begin position="301"/>
        <end position="370"/>
    </location>
</feature>
<evidence type="ECO:0000313" key="4">
    <source>
        <dbReference type="EMBL" id="MCP9198497.1"/>
    </source>
</evidence>
<proteinExistence type="predicted"/>
<dbReference type="Proteomes" id="UP001155280">
    <property type="component" value="Unassembled WGS sequence"/>
</dbReference>
<dbReference type="InterPro" id="IPR002931">
    <property type="entry name" value="Transglutaminase-like"/>
</dbReference>
<dbReference type="AlphaFoldDB" id="A0A9X2I362"/>
<sequence length="663" mass="76719">MSRSLLILFLALFSQVSFSQDFKFGKVSEEEVTEKQHPLEEEANAAILYKYRRTYYEYSQHIGFQLITEVHERVKIYNKDGFDWATKEVRSYIGGSDEEDVRGIKAYTYNLVDGKLVDEKLDKDDVIEEESSKFFKTTKFTMPAVKEGSVIEYKYEIVSPYVTSIDDFKLQYSIPINKLEVKVSIPEYLVYRKHYNLRSPIRFDIKEDSRRFKRGELEFRMNSYEIVKENIPAMVEEPYVDYIDNYAACIKWELQYTKFPQSTVENYSTDWEGVTKSIYNDIGLDKDINQTRYFEDDIDALIAGVSNPLEKAARIYSFVKKKVKWDEYYGFVPDKGPKKAYKEGLGNTADINLMLTAMLRYAKLNASPVLISTPDNGVPLFPTRDGFNYVISSLELEDGILLMDATDVTAAIGELPKRARNWQGRILRENGSSDWVPLYPQAHSSYSSRMNIKFEDGQLDGIFSKTLNGLHAKKYRNQHFSKTEEEMNEAVTERMGDIEVEEIQVKNMHDVGADIGENYRFHTNYGLEQIGENLYLKPFLFETIKENPFKSKTRTYPIFYDFMSAEQKQVNIMVPEGFELVSLPESATYHLPENAGTFKFTAVENGGYLRVESIVVWNKPVFTAAEYESLKLFYDKIVEKQNETIVFGKLAQDDTAELSEGDE</sequence>
<keyword evidence="1" id="KW-0732">Signal</keyword>
<accession>A0A9X2I362</accession>